<dbReference type="SUPFAM" id="SSF52467">
    <property type="entry name" value="DHS-like NAD/FAD-binding domain"/>
    <property type="match status" value="1"/>
</dbReference>
<dbReference type="InterPro" id="IPR014731">
    <property type="entry name" value="ETF_asu_C"/>
</dbReference>
<feature type="binding site" evidence="2">
    <location>
        <position position="213"/>
    </location>
    <ligand>
        <name>FAD</name>
        <dbReference type="ChEBI" id="CHEBI:57692"/>
    </ligand>
</feature>
<evidence type="ECO:0000313" key="4">
    <source>
        <dbReference type="EMBL" id="KRM94376.1"/>
    </source>
</evidence>
<feature type="binding site" evidence="2">
    <location>
        <begin position="238"/>
        <end position="239"/>
    </location>
    <ligand>
        <name>FAD</name>
        <dbReference type="ChEBI" id="CHEBI:57692"/>
    </ligand>
</feature>
<accession>A0A0R2CRQ0</accession>
<dbReference type="RefSeq" id="WP_054670037.1">
    <property type="nucleotide sequence ID" value="NZ_AYZR01000004.1"/>
</dbReference>
<dbReference type="Gene3D" id="3.40.50.620">
    <property type="entry name" value="HUPs"/>
    <property type="match status" value="1"/>
</dbReference>
<dbReference type="GO" id="GO:0050660">
    <property type="term" value="F:flavin adenine dinucleotide binding"/>
    <property type="evidence" value="ECO:0007669"/>
    <property type="project" value="InterPro"/>
</dbReference>
<protein>
    <submittedName>
        <fullName evidence="4">Electron transfer flavoprotein FAD-binding domain protein</fullName>
    </submittedName>
</protein>
<dbReference type="InterPro" id="IPR029035">
    <property type="entry name" value="DHS-like_NAD/FAD-binding_dom"/>
</dbReference>
<dbReference type="InterPro" id="IPR001308">
    <property type="entry name" value="ETF_a/FixB"/>
</dbReference>
<dbReference type="GO" id="GO:0033539">
    <property type="term" value="P:fatty acid beta-oxidation using acyl-CoA dehydrogenase"/>
    <property type="evidence" value="ECO:0007669"/>
    <property type="project" value="TreeGrafter"/>
</dbReference>
<evidence type="ECO:0000256" key="2">
    <source>
        <dbReference type="PIRSR" id="PIRSR000089-1"/>
    </source>
</evidence>
<evidence type="ECO:0000256" key="1">
    <source>
        <dbReference type="ARBA" id="ARBA00005817"/>
    </source>
</evidence>
<dbReference type="SMART" id="SM00893">
    <property type="entry name" value="ETF"/>
    <property type="match status" value="1"/>
</dbReference>
<dbReference type="PANTHER" id="PTHR43153">
    <property type="entry name" value="ELECTRON TRANSFER FLAVOPROTEIN ALPHA"/>
    <property type="match status" value="1"/>
</dbReference>
<gene>
    <name evidence="4" type="ORF">FC56_GL001330</name>
</gene>
<dbReference type="PIRSF" id="PIRSF000089">
    <property type="entry name" value="Electra_flavoP_a"/>
    <property type="match status" value="1"/>
</dbReference>
<dbReference type="PANTHER" id="PTHR43153:SF1">
    <property type="entry name" value="ELECTRON TRANSFER FLAVOPROTEIN SUBUNIT ALPHA, MITOCHONDRIAL"/>
    <property type="match status" value="1"/>
</dbReference>
<dbReference type="AlphaFoldDB" id="A0A0R2CRQ0"/>
<comment type="caution">
    <text evidence="4">The sequence shown here is derived from an EMBL/GenBank/DDBJ whole genome shotgun (WGS) entry which is preliminary data.</text>
</comment>
<comment type="similarity">
    <text evidence="1">Belongs to the ETF alpha-subunit/FixB family.</text>
</comment>
<dbReference type="PATRIC" id="fig|1423802.4.peg.1349"/>
<dbReference type="InterPro" id="IPR014729">
    <property type="entry name" value="Rossmann-like_a/b/a_fold"/>
</dbReference>
<keyword evidence="2" id="KW-0274">FAD</keyword>
<dbReference type="SUPFAM" id="SSF52402">
    <property type="entry name" value="Adenine nucleotide alpha hydrolases-like"/>
    <property type="match status" value="1"/>
</dbReference>
<feature type="binding site" evidence="2">
    <location>
        <begin position="252"/>
        <end position="256"/>
    </location>
    <ligand>
        <name>FAD</name>
        <dbReference type="ChEBI" id="CHEBI:57692"/>
    </ligand>
</feature>
<evidence type="ECO:0000313" key="5">
    <source>
        <dbReference type="Proteomes" id="UP000051256"/>
    </source>
</evidence>
<sequence>MDNQEIWVYIQLNGSKIEPTSLQLLTKAKSISNQKSVVAVLPEATNFDAETTVSQYGPDKIITIKDDRFVNATDAEIADALFQITPDVRPNSFLFPATVVGRSVAPRLQAKLQTGLTADCLDLFFEDDLLIQAKPTYGDNIMCDIICPDSRPQMATVRPNTFNAQLDSTKIPEIINAEFTFHPETQMTVTETVPMINSSANISDANIVIALGRGANNPKTIELAHQLADQLGGMVGVTRPMTDNPEFGHELQIGQSGHTIAPKLLINLGISGAVQYIVGIKNAKQVVSVNTDPDAPIFAESDYGYVGDATEFLTALLAKTK</sequence>
<evidence type="ECO:0000259" key="3">
    <source>
        <dbReference type="SMART" id="SM00893"/>
    </source>
</evidence>
<reference evidence="4 5" key="1">
    <citation type="journal article" date="2015" name="Genome Announc.">
        <title>Expanding the biotechnology potential of lactobacilli through comparative genomics of 213 strains and associated genera.</title>
        <authorList>
            <person name="Sun Z."/>
            <person name="Harris H.M."/>
            <person name="McCann A."/>
            <person name="Guo C."/>
            <person name="Argimon S."/>
            <person name="Zhang W."/>
            <person name="Yang X."/>
            <person name="Jeffery I.B."/>
            <person name="Cooney J.C."/>
            <person name="Kagawa T.F."/>
            <person name="Liu W."/>
            <person name="Song Y."/>
            <person name="Salvetti E."/>
            <person name="Wrobel A."/>
            <person name="Rasinkangas P."/>
            <person name="Parkhill J."/>
            <person name="Rea M.C."/>
            <person name="O'Sullivan O."/>
            <person name="Ritari J."/>
            <person name="Douillard F.P."/>
            <person name="Paul Ross R."/>
            <person name="Yang R."/>
            <person name="Briner A.E."/>
            <person name="Felis G.E."/>
            <person name="de Vos W.M."/>
            <person name="Barrangou R."/>
            <person name="Klaenhammer T.R."/>
            <person name="Caufield P.W."/>
            <person name="Cui Y."/>
            <person name="Zhang H."/>
            <person name="O'Toole P.W."/>
        </authorList>
    </citation>
    <scope>NUCLEOTIDE SEQUENCE [LARGE SCALE GENOMIC DNA]</scope>
    <source>
        <strain evidence="4 5">DSM 24302</strain>
    </source>
</reference>
<keyword evidence="5" id="KW-1185">Reference proteome</keyword>
<comment type="cofactor">
    <cofactor evidence="2">
        <name>FAD</name>
        <dbReference type="ChEBI" id="CHEBI:57692"/>
    </cofactor>
    <text evidence="2">Binds 1 FAD per dimer.</text>
</comment>
<organism evidence="4 5">
    <name type="scientific">Lentilactobacillus senioris DSM 24302 = JCM 17472</name>
    <dbReference type="NCBI Taxonomy" id="1423802"/>
    <lineage>
        <taxon>Bacteria</taxon>
        <taxon>Bacillati</taxon>
        <taxon>Bacillota</taxon>
        <taxon>Bacilli</taxon>
        <taxon>Lactobacillales</taxon>
        <taxon>Lactobacillaceae</taxon>
        <taxon>Lentilactobacillus</taxon>
    </lineage>
</organism>
<name>A0A0R2CRQ0_9LACO</name>
<dbReference type="Proteomes" id="UP000051256">
    <property type="component" value="Unassembled WGS sequence"/>
</dbReference>
<dbReference type="Gene3D" id="3.40.50.1220">
    <property type="entry name" value="TPP-binding domain"/>
    <property type="match status" value="1"/>
</dbReference>
<feature type="binding site" evidence="2">
    <location>
        <position position="290"/>
    </location>
    <ligand>
        <name>FAD</name>
        <dbReference type="ChEBI" id="CHEBI:57692"/>
    </ligand>
</feature>
<dbReference type="EMBL" id="AYZR01000004">
    <property type="protein sequence ID" value="KRM94376.1"/>
    <property type="molecule type" value="Genomic_DNA"/>
</dbReference>
<dbReference type="GO" id="GO:0009055">
    <property type="term" value="F:electron transfer activity"/>
    <property type="evidence" value="ECO:0007669"/>
    <property type="project" value="InterPro"/>
</dbReference>
<dbReference type="InterPro" id="IPR014730">
    <property type="entry name" value="ETF_a/b_N"/>
</dbReference>
<dbReference type="CDD" id="cd01715">
    <property type="entry name" value="ETF_alpha"/>
    <property type="match status" value="1"/>
</dbReference>
<keyword evidence="2" id="KW-0285">Flavoprotein</keyword>
<dbReference type="Pfam" id="PF01012">
    <property type="entry name" value="ETF"/>
    <property type="match status" value="1"/>
</dbReference>
<dbReference type="STRING" id="1423802.FC56_GL001330"/>
<proteinExistence type="inferred from homology"/>
<dbReference type="InterPro" id="IPR033947">
    <property type="entry name" value="ETF_alpha_N"/>
</dbReference>
<dbReference type="Pfam" id="PF00766">
    <property type="entry name" value="ETF_alpha"/>
    <property type="match status" value="1"/>
</dbReference>
<feature type="domain" description="Electron transfer flavoprotein alpha/beta-subunit N-terminal" evidence="3">
    <location>
        <begin position="6"/>
        <end position="191"/>
    </location>
</feature>